<dbReference type="EMBL" id="RBNL01003124">
    <property type="protein sequence ID" value="RML57726.1"/>
    <property type="molecule type" value="Genomic_DNA"/>
</dbReference>
<protein>
    <submittedName>
        <fullName evidence="1">Uncharacterized protein</fullName>
    </submittedName>
</protein>
<sequence>MMSRPSSTMRPSLTSTKPAIICNVVVLPQPEGPSSETNSPLSTLRWVATTASIEP</sequence>
<dbReference type="AlphaFoldDB" id="A0A3M2X2C9"/>
<accession>A0A3M2X2C9</accession>
<dbReference type="AntiFam" id="ANF00112">
    <property type="entry name" value="Shadow ORF (opposite phnC)"/>
</dbReference>
<organism evidence="1 2">
    <name type="scientific">Pseudomonas syringae pv. maculicola</name>
    <dbReference type="NCBI Taxonomy" id="59511"/>
    <lineage>
        <taxon>Bacteria</taxon>
        <taxon>Pseudomonadati</taxon>
        <taxon>Pseudomonadota</taxon>
        <taxon>Gammaproteobacteria</taxon>
        <taxon>Pseudomonadales</taxon>
        <taxon>Pseudomonadaceae</taxon>
        <taxon>Pseudomonas</taxon>
    </lineage>
</organism>
<evidence type="ECO:0000313" key="2">
    <source>
        <dbReference type="Proteomes" id="UP000282378"/>
    </source>
</evidence>
<proteinExistence type="predicted"/>
<dbReference type="Proteomes" id="UP000282378">
    <property type="component" value="Unassembled WGS sequence"/>
</dbReference>
<evidence type="ECO:0000313" key="1">
    <source>
        <dbReference type="EMBL" id="RML57726.1"/>
    </source>
</evidence>
<comment type="caution">
    <text evidence="1">The sequence shown here is derived from an EMBL/GenBank/DDBJ whole genome shotgun (WGS) entry which is preliminary data.</text>
</comment>
<reference evidence="1 2" key="1">
    <citation type="submission" date="2018-08" db="EMBL/GenBank/DDBJ databases">
        <title>Recombination of ecologically and evolutionarily significant loci maintains genetic cohesion in the Pseudomonas syringae species complex.</title>
        <authorList>
            <person name="Dillon M."/>
            <person name="Thakur S."/>
            <person name="Almeida R.N.D."/>
            <person name="Weir B.S."/>
            <person name="Guttman D.S."/>
        </authorList>
    </citation>
    <scope>NUCLEOTIDE SEQUENCE [LARGE SCALE GENOMIC DNA]</scope>
    <source>
        <strain evidence="1 2">88_10</strain>
    </source>
</reference>
<name>A0A3M2X2C9_PSEYM</name>
<gene>
    <name evidence="1" type="ORF">APX70_200371</name>
</gene>